<dbReference type="EMBL" id="JADFFL010000001">
    <property type="protein sequence ID" value="MBE9660997.1"/>
    <property type="molecule type" value="Genomic_DNA"/>
</dbReference>
<dbReference type="PANTHER" id="PTHR21666">
    <property type="entry name" value="PEPTIDASE-RELATED"/>
    <property type="match status" value="1"/>
</dbReference>
<dbReference type="AlphaFoldDB" id="A0A929PWB3"/>
<keyword evidence="3" id="KW-1185">Reference proteome</keyword>
<dbReference type="PANTHER" id="PTHR21666:SF270">
    <property type="entry name" value="MUREIN HYDROLASE ACTIVATOR ENVC"/>
    <property type="match status" value="1"/>
</dbReference>
<feature type="domain" description="M23ase beta-sheet core" evidence="1">
    <location>
        <begin position="114"/>
        <end position="206"/>
    </location>
</feature>
<gene>
    <name evidence="2" type="ORF">IRJ16_03800</name>
</gene>
<name>A0A929PWB3_9SPHI</name>
<dbReference type="Gene3D" id="2.70.70.10">
    <property type="entry name" value="Glucose Permease (Domain IIA)"/>
    <property type="match status" value="1"/>
</dbReference>
<reference evidence="2" key="1">
    <citation type="submission" date="2020-10" db="EMBL/GenBank/DDBJ databases">
        <title>Mucilaginibacter mali sp. nov., isolated from rhizosphere soil of apple orchard.</title>
        <authorList>
            <person name="Lee J.-S."/>
            <person name="Kim H.S."/>
            <person name="Kim J.-S."/>
        </authorList>
    </citation>
    <scope>NUCLEOTIDE SEQUENCE</scope>
    <source>
        <strain evidence="2">KCTC 22746</strain>
    </source>
</reference>
<dbReference type="CDD" id="cd12797">
    <property type="entry name" value="M23_peptidase"/>
    <property type="match status" value="1"/>
</dbReference>
<dbReference type="Pfam" id="PF01551">
    <property type="entry name" value="Peptidase_M23"/>
    <property type="match status" value="1"/>
</dbReference>
<accession>A0A929PWB3</accession>
<dbReference type="RefSeq" id="WP_194110181.1">
    <property type="nucleotide sequence ID" value="NZ_JADFFL010000001.1"/>
</dbReference>
<organism evidence="2 3">
    <name type="scientific">Mucilaginibacter myungsuensis</name>
    <dbReference type="NCBI Taxonomy" id="649104"/>
    <lineage>
        <taxon>Bacteria</taxon>
        <taxon>Pseudomonadati</taxon>
        <taxon>Bacteroidota</taxon>
        <taxon>Sphingobacteriia</taxon>
        <taxon>Sphingobacteriales</taxon>
        <taxon>Sphingobacteriaceae</taxon>
        <taxon>Mucilaginibacter</taxon>
    </lineage>
</organism>
<comment type="caution">
    <text evidence="2">The sequence shown here is derived from an EMBL/GenBank/DDBJ whole genome shotgun (WGS) entry which is preliminary data.</text>
</comment>
<protein>
    <submittedName>
        <fullName evidence="2">M23 family metallopeptidase</fullName>
    </submittedName>
</protein>
<evidence type="ECO:0000259" key="1">
    <source>
        <dbReference type="Pfam" id="PF01551"/>
    </source>
</evidence>
<evidence type="ECO:0000313" key="2">
    <source>
        <dbReference type="EMBL" id="MBE9660997.1"/>
    </source>
</evidence>
<sequence length="227" mass="25395">MALLPSVTFSQDVRAICRQIDGLNDRILSGEIKKQDAKIQLLGLIVQLKTVVPVAGNASWTFPLQGYRLSAVGGSRGNGYYDKGYNFFDGNKHTAHPAHDIFINDRDQNDIDDKTKQPVNVLALADGVVLACKNEWENGSDLRGGKFIWIYHPKLEMISYYAHNREVLVQPGDMVTSGQKIAEVGRTGLNAFKKRSPTHLHFGTYRLVDGVPVPFNGYQQFVKTRYL</sequence>
<dbReference type="InterPro" id="IPR050570">
    <property type="entry name" value="Cell_wall_metabolism_enzyme"/>
</dbReference>
<dbReference type="Proteomes" id="UP000622475">
    <property type="component" value="Unassembled WGS sequence"/>
</dbReference>
<proteinExistence type="predicted"/>
<dbReference type="InterPro" id="IPR016047">
    <property type="entry name" value="M23ase_b-sheet_dom"/>
</dbReference>
<dbReference type="GO" id="GO:0004222">
    <property type="term" value="F:metalloendopeptidase activity"/>
    <property type="evidence" value="ECO:0007669"/>
    <property type="project" value="TreeGrafter"/>
</dbReference>
<evidence type="ECO:0000313" key="3">
    <source>
        <dbReference type="Proteomes" id="UP000622475"/>
    </source>
</evidence>
<dbReference type="SUPFAM" id="SSF51261">
    <property type="entry name" value="Duplicated hybrid motif"/>
    <property type="match status" value="1"/>
</dbReference>
<dbReference type="InterPro" id="IPR011055">
    <property type="entry name" value="Dup_hybrid_motif"/>
</dbReference>